<dbReference type="PANTHER" id="PTHR43433:SF5">
    <property type="entry name" value="AB HYDROLASE-1 DOMAIN-CONTAINING PROTEIN"/>
    <property type="match status" value="1"/>
</dbReference>
<evidence type="ECO:0000313" key="4">
    <source>
        <dbReference type="Proteomes" id="UP000295278"/>
    </source>
</evidence>
<evidence type="ECO:0000259" key="2">
    <source>
        <dbReference type="Pfam" id="PF12697"/>
    </source>
</evidence>
<dbReference type="OrthoDB" id="9785847at2"/>
<feature type="domain" description="AB hydrolase-1" evidence="2">
    <location>
        <begin position="86"/>
        <end position="182"/>
    </location>
</feature>
<accession>A0A4R5AWH6</accession>
<name>A0A4R5AWH6_9FLAO</name>
<evidence type="ECO:0000313" key="3">
    <source>
        <dbReference type="EMBL" id="TDD74992.1"/>
    </source>
</evidence>
<feature type="domain" description="Peptidase S33 tripeptidyl aminopeptidase-like C-terminal" evidence="1">
    <location>
        <begin position="226"/>
        <end position="283"/>
    </location>
</feature>
<proteinExistence type="predicted"/>
<keyword evidence="3" id="KW-0378">Hydrolase</keyword>
<dbReference type="RefSeq" id="WP_131910375.1">
    <property type="nucleotide sequence ID" value="NZ_SMFM01000007.1"/>
</dbReference>
<evidence type="ECO:0000259" key="1">
    <source>
        <dbReference type="Pfam" id="PF08386"/>
    </source>
</evidence>
<gene>
    <name evidence="3" type="ORF">E0F89_13885</name>
</gene>
<dbReference type="Pfam" id="PF12697">
    <property type="entry name" value="Abhydrolase_6"/>
    <property type="match status" value="1"/>
</dbReference>
<dbReference type="SUPFAM" id="SSF53474">
    <property type="entry name" value="alpha/beta-Hydrolases"/>
    <property type="match status" value="1"/>
</dbReference>
<dbReference type="InterPro" id="IPR050471">
    <property type="entry name" value="AB_hydrolase"/>
</dbReference>
<protein>
    <submittedName>
        <fullName evidence="3">Alpha/beta hydrolase</fullName>
    </submittedName>
</protein>
<comment type="caution">
    <text evidence="3">The sequence shown here is derived from an EMBL/GenBank/DDBJ whole genome shotgun (WGS) entry which is preliminary data.</text>
</comment>
<dbReference type="AlphaFoldDB" id="A0A4R5AWH6"/>
<sequence>MTKKTSNHTQSLKIPKIILLTSKLISFISPKLITLFAAKLFTTPIKHKIPKRELEMDRKSIQKIIQVPTIDKEVVLYQYGKSEKKILLVHGWSGRGTQLFKIADELVKEGYSTISFDAPAHGKSPGKTTIMVDFIATILEIEKQAGPFEAAIGHSLGGMSVLNAIKKGLKVNHAVVIGSGDIVEDIIDDFIAKLELKPSVGTLLRLHFEKKYGEKMNSYSAFLAAKETAIPVLVIHDNHDPEVPVKAGIHIHKYLKNGELLLTDGLGHRKILGNSKVIDKTVQFIKGN</sequence>
<dbReference type="EMBL" id="SMFM01000007">
    <property type="protein sequence ID" value="TDD74992.1"/>
    <property type="molecule type" value="Genomic_DNA"/>
</dbReference>
<reference evidence="3 4" key="1">
    <citation type="submission" date="2019-03" db="EMBL/GenBank/DDBJ databases">
        <title>Flavobacterium AT-3-2 sp. nov., isolated from arctic soil.</title>
        <authorList>
            <person name="Chaudhary D.K."/>
        </authorList>
    </citation>
    <scope>NUCLEOTIDE SEQUENCE [LARGE SCALE GENOMIC DNA]</scope>
    <source>
        <strain evidence="3 4">AT-3-2</strain>
    </source>
</reference>
<dbReference type="InterPro" id="IPR000073">
    <property type="entry name" value="AB_hydrolase_1"/>
</dbReference>
<dbReference type="Gene3D" id="3.40.50.1820">
    <property type="entry name" value="alpha/beta hydrolase"/>
    <property type="match status" value="1"/>
</dbReference>
<dbReference type="PANTHER" id="PTHR43433">
    <property type="entry name" value="HYDROLASE, ALPHA/BETA FOLD FAMILY PROTEIN"/>
    <property type="match status" value="1"/>
</dbReference>
<keyword evidence="4" id="KW-1185">Reference proteome</keyword>
<dbReference type="Proteomes" id="UP000295278">
    <property type="component" value="Unassembled WGS sequence"/>
</dbReference>
<dbReference type="Pfam" id="PF08386">
    <property type="entry name" value="Abhydrolase_4"/>
    <property type="match status" value="1"/>
</dbReference>
<dbReference type="GO" id="GO:0016787">
    <property type="term" value="F:hydrolase activity"/>
    <property type="evidence" value="ECO:0007669"/>
    <property type="project" value="UniProtKB-KW"/>
</dbReference>
<organism evidence="3 4">
    <name type="scientific">Flavobacterium caseinilyticum</name>
    <dbReference type="NCBI Taxonomy" id="2541732"/>
    <lineage>
        <taxon>Bacteria</taxon>
        <taxon>Pseudomonadati</taxon>
        <taxon>Bacteroidota</taxon>
        <taxon>Flavobacteriia</taxon>
        <taxon>Flavobacteriales</taxon>
        <taxon>Flavobacteriaceae</taxon>
        <taxon>Flavobacterium</taxon>
    </lineage>
</organism>
<dbReference type="InterPro" id="IPR013595">
    <property type="entry name" value="Pept_S33_TAP-like_C"/>
</dbReference>
<dbReference type="InterPro" id="IPR029058">
    <property type="entry name" value="AB_hydrolase_fold"/>
</dbReference>